<dbReference type="Proteomes" id="UP000635071">
    <property type="component" value="Unassembled WGS sequence"/>
</dbReference>
<evidence type="ECO:0000313" key="6">
    <source>
        <dbReference type="Proteomes" id="UP000635071"/>
    </source>
</evidence>
<evidence type="ECO:0000313" key="5">
    <source>
        <dbReference type="EMBL" id="GGE19882.1"/>
    </source>
</evidence>
<dbReference type="SUPFAM" id="SSF53613">
    <property type="entry name" value="Ribokinase-like"/>
    <property type="match status" value="1"/>
</dbReference>
<dbReference type="RefSeq" id="WP_188763836.1">
    <property type="nucleotide sequence ID" value="NZ_BMJM01000013.1"/>
</dbReference>
<organism evidence="5 6">
    <name type="scientific">Sandarakinorhabdus glacialis</name>
    <dbReference type="NCBI Taxonomy" id="1614636"/>
    <lineage>
        <taxon>Bacteria</taxon>
        <taxon>Pseudomonadati</taxon>
        <taxon>Pseudomonadota</taxon>
        <taxon>Alphaproteobacteria</taxon>
        <taxon>Sphingomonadales</taxon>
        <taxon>Sphingosinicellaceae</taxon>
        <taxon>Sandarakinorhabdus</taxon>
    </lineage>
</organism>
<dbReference type="InterPro" id="IPR029056">
    <property type="entry name" value="Ribokinase-like"/>
</dbReference>
<evidence type="ECO:0000259" key="4">
    <source>
        <dbReference type="Pfam" id="PF00294"/>
    </source>
</evidence>
<name>A0A917EBD1_9SPHN</name>
<dbReference type="PANTHER" id="PTHR43320:SF2">
    <property type="entry name" value="2-DEHYDRO-3-DEOXYGLUCONOKINASE_2-DEHYDRO-3-DEOXYGALACTONOKINASE"/>
    <property type="match status" value="1"/>
</dbReference>
<keyword evidence="2" id="KW-0808">Transferase</keyword>
<feature type="domain" description="Carbohydrate kinase PfkB" evidence="4">
    <location>
        <begin position="18"/>
        <end position="322"/>
    </location>
</feature>
<sequence length="349" mass="36002">MTLATGPVLAEAAKNGPVVCFGELLIRLSAPGRSLLMQVPSLDIQVGGAEANVAVGLARLGHKTAVISAVPANALGQGAIAAVRAHGVETSGVVVRDGRMGLYFLSPGAGLRAAEIVYDRAHSSFAAAPAGTFDWPVLLAGAARLHLSGITPALGPVAAEAAIAAAEAATALGVPVSFDGNYRARLWEAWDSDPRSILTRLIAHADILFGNHQDVALLLGRDFPGGGADRRRAAAEAAFEAFPKLQLIASTARHTEDADRHRIIARIDARDSHVQTAEILVSGIVDRIGAGDAFAAGVLHGLSQSDDIDHAANIGLALACLKHSLPGDFSLFGQGDIDAFLAGSLDVRR</sequence>
<dbReference type="Gene3D" id="3.40.1190.20">
    <property type="match status" value="1"/>
</dbReference>
<accession>A0A917EBD1</accession>
<comment type="caution">
    <text evidence="5">The sequence shown here is derived from an EMBL/GenBank/DDBJ whole genome shotgun (WGS) entry which is preliminary data.</text>
</comment>
<dbReference type="InterPro" id="IPR052700">
    <property type="entry name" value="Carb_kinase_PfkB-like"/>
</dbReference>
<evidence type="ECO:0000256" key="3">
    <source>
        <dbReference type="ARBA" id="ARBA00022777"/>
    </source>
</evidence>
<dbReference type="PANTHER" id="PTHR43320">
    <property type="entry name" value="SUGAR KINASE"/>
    <property type="match status" value="1"/>
</dbReference>
<reference evidence="5" key="1">
    <citation type="journal article" date="2014" name="Int. J. Syst. Evol. Microbiol.">
        <title>Complete genome sequence of Corynebacterium casei LMG S-19264T (=DSM 44701T), isolated from a smear-ripened cheese.</title>
        <authorList>
            <consortium name="US DOE Joint Genome Institute (JGI-PGF)"/>
            <person name="Walter F."/>
            <person name="Albersmeier A."/>
            <person name="Kalinowski J."/>
            <person name="Ruckert C."/>
        </authorList>
    </citation>
    <scope>NUCLEOTIDE SEQUENCE</scope>
    <source>
        <strain evidence="5">CGMCC 1.15519</strain>
    </source>
</reference>
<proteinExistence type="inferred from homology"/>
<evidence type="ECO:0000256" key="2">
    <source>
        <dbReference type="ARBA" id="ARBA00022679"/>
    </source>
</evidence>
<evidence type="ECO:0000256" key="1">
    <source>
        <dbReference type="ARBA" id="ARBA00010688"/>
    </source>
</evidence>
<dbReference type="EMBL" id="BMJM01000013">
    <property type="protein sequence ID" value="GGE19882.1"/>
    <property type="molecule type" value="Genomic_DNA"/>
</dbReference>
<dbReference type="Pfam" id="PF00294">
    <property type="entry name" value="PfkB"/>
    <property type="match status" value="1"/>
</dbReference>
<comment type="similarity">
    <text evidence="1">Belongs to the carbohydrate kinase PfkB family.</text>
</comment>
<dbReference type="AlphaFoldDB" id="A0A917EBD1"/>
<protein>
    <submittedName>
        <fullName evidence="5">2-keto-3-deoxygluconate kinase</fullName>
    </submittedName>
</protein>
<dbReference type="GO" id="GO:0016301">
    <property type="term" value="F:kinase activity"/>
    <property type="evidence" value="ECO:0007669"/>
    <property type="project" value="UniProtKB-KW"/>
</dbReference>
<gene>
    <name evidence="5" type="primary">kdgK</name>
    <name evidence="5" type="ORF">GCM10011529_28120</name>
</gene>
<keyword evidence="6" id="KW-1185">Reference proteome</keyword>
<reference evidence="5" key="2">
    <citation type="submission" date="2020-09" db="EMBL/GenBank/DDBJ databases">
        <authorList>
            <person name="Sun Q."/>
            <person name="Zhou Y."/>
        </authorList>
    </citation>
    <scope>NUCLEOTIDE SEQUENCE</scope>
    <source>
        <strain evidence="5">CGMCC 1.15519</strain>
    </source>
</reference>
<keyword evidence="3 5" id="KW-0418">Kinase</keyword>
<dbReference type="InterPro" id="IPR011611">
    <property type="entry name" value="PfkB_dom"/>
</dbReference>
<dbReference type="CDD" id="cd01166">
    <property type="entry name" value="KdgK"/>
    <property type="match status" value="1"/>
</dbReference>